<dbReference type="GO" id="GO:0012505">
    <property type="term" value="C:endomembrane system"/>
    <property type="evidence" value="ECO:0007669"/>
    <property type="project" value="UniProtKB-SubCell"/>
</dbReference>
<dbReference type="PANTHER" id="PTHR23323:SF26">
    <property type="entry name" value="VACUOLAR PROTEIN SORTING-ASSOCIATED PROTEIN 18 HOMOLOG"/>
    <property type="match status" value="1"/>
</dbReference>
<evidence type="ECO:0000259" key="4">
    <source>
        <dbReference type="Pfam" id="PF05131"/>
    </source>
</evidence>
<protein>
    <recommendedName>
        <fullName evidence="4">Pep3/Vps18 beta-propeller domain-containing protein</fullName>
    </recommendedName>
</protein>
<evidence type="ECO:0000313" key="5">
    <source>
        <dbReference type="EMBL" id="CAK9141557.1"/>
    </source>
</evidence>
<name>A0ABC8RBE6_9AQUA</name>
<dbReference type="AlphaFoldDB" id="A0ABC8RBE6"/>
<sequence length="473" mass="52874">MDPVRQVFSVDLLERYAAKGRGVITCMAAGNDVIMLGTSKGWVIRHDFGVGDSYDFDLSVGRPGEQSIHRVFVDPGGSHCIATVVGSGGADTYYTHAKWSKPRVLSKLKGLLVDAVAWNKQQITEASTREVILGTDNGQLHEIAVDEKDKKEKYIKFLFELTELPEAFMGLQMETASIANGTRYYVMAVTPTRLYSFTGIGSLDSVFASYVDRAVHFMELPGEIPNSELHFFIKQRRAVHFAWLSGAGIYHGGLNFGAQHSSPNGDENFVENKALLDYSKFCEGDEAVKPSSLAVSEFHFLLLIRNRVKVVNRISEQIIEELQFDQTAESASKGIIGLCSDASAGLFYAYDQNSIFQVSVNDEGRDMWKIHLDLKEYAAALANCRDPLQRDQVYLVQAEAAFSSKDFLRAASFYAKINYVLSFEEITLKFISIGEQDALRTFLLRKLDNLAKDDKCQITMISMWATELYLDKV</sequence>
<evidence type="ECO:0000256" key="2">
    <source>
        <dbReference type="ARBA" id="ARBA00022771"/>
    </source>
</evidence>
<keyword evidence="1" id="KW-0479">Metal-binding</keyword>
<dbReference type="EMBL" id="CAUOFW020001149">
    <property type="protein sequence ID" value="CAK9141557.1"/>
    <property type="molecule type" value="Genomic_DNA"/>
</dbReference>
<keyword evidence="6" id="KW-1185">Reference proteome</keyword>
<evidence type="ECO:0000313" key="6">
    <source>
        <dbReference type="Proteomes" id="UP001642360"/>
    </source>
</evidence>
<accession>A0ABC8RBE6</accession>
<evidence type="ECO:0000256" key="3">
    <source>
        <dbReference type="ARBA" id="ARBA00022833"/>
    </source>
</evidence>
<organism evidence="5 6">
    <name type="scientific">Ilex paraguariensis</name>
    <name type="common">yerba mate</name>
    <dbReference type="NCBI Taxonomy" id="185542"/>
    <lineage>
        <taxon>Eukaryota</taxon>
        <taxon>Viridiplantae</taxon>
        <taxon>Streptophyta</taxon>
        <taxon>Embryophyta</taxon>
        <taxon>Tracheophyta</taxon>
        <taxon>Spermatophyta</taxon>
        <taxon>Magnoliopsida</taxon>
        <taxon>eudicotyledons</taxon>
        <taxon>Gunneridae</taxon>
        <taxon>Pentapetalae</taxon>
        <taxon>asterids</taxon>
        <taxon>campanulids</taxon>
        <taxon>Aquifoliales</taxon>
        <taxon>Aquifoliaceae</taxon>
        <taxon>Ilex</taxon>
    </lineage>
</organism>
<dbReference type="InterPro" id="IPR007810">
    <property type="entry name" value="Pep3/Vps18_beta-prop"/>
</dbReference>
<dbReference type="Proteomes" id="UP001642360">
    <property type="component" value="Unassembled WGS sequence"/>
</dbReference>
<gene>
    <name evidence="5" type="ORF">ILEXP_LOCUS9151</name>
</gene>
<keyword evidence="2" id="KW-0863">Zinc-finger</keyword>
<feature type="domain" description="Pep3/Vps18 beta-propeller" evidence="4">
    <location>
        <begin position="13"/>
        <end position="360"/>
    </location>
</feature>
<reference evidence="5 6" key="1">
    <citation type="submission" date="2024-02" db="EMBL/GenBank/DDBJ databases">
        <authorList>
            <person name="Vignale AGUSTIN F."/>
            <person name="Sosa J E."/>
            <person name="Modenutti C."/>
        </authorList>
    </citation>
    <scope>NUCLEOTIDE SEQUENCE [LARGE SCALE GENOMIC DNA]</scope>
</reference>
<keyword evidence="3" id="KW-0862">Zinc</keyword>
<comment type="caution">
    <text evidence="5">The sequence shown here is derived from an EMBL/GenBank/DDBJ whole genome shotgun (WGS) entry which is preliminary data.</text>
</comment>
<dbReference type="PANTHER" id="PTHR23323">
    <property type="entry name" value="VACUOLAR PROTEIN SORTING-ASSOCIATED PROTEIN"/>
    <property type="match status" value="1"/>
</dbReference>
<evidence type="ECO:0000256" key="1">
    <source>
        <dbReference type="ARBA" id="ARBA00022723"/>
    </source>
</evidence>
<dbReference type="Pfam" id="PF05131">
    <property type="entry name" value="Pep3_Vps18"/>
    <property type="match status" value="1"/>
</dbReference>
<dbReference type="GO" id="GO:0008270">
    <property type="term" value="F:zinc ion binding"/>
    <property type="evidence" value="ECO:0007669"/>
    <property type="project" value="UniProtKB-KW"/>
</dbReference>
<proteinExistence type="predicted"/>